<dbReference type="InterPro" id="IPR002941">
    <property type="entry name" value="DNA_methylase_N4/N6"/>
</dbReference>
<dbReference type="GO" id="GO:0003677">
    <property type="term" value="F:DNA binding"/>
    <property type="evidence" value="ECO:0007669"/>
    <property type="project" value="InterPro"/>
</dbReference>
<accession>A0A0G1RMG5</accession>
<feature type="compositionally biased region" description="Basic and acidic residues" evidence="4">
    <location>
        <begin position="19"/>
        <end position="44"/>
    </location>
</feature>
<dbReference type="GO" id="GO:0032259">
    <property type="term" value="P:methylation"/>
    <property type="evidence" value="ECO:0007669"/>
    <property type="project" value="UniProtKB-KW"/>
</dbReference>
<gene>
    <name evidence="6" type="ORF">UX31_C0006G0007</name>
</gene>
<dbReference type="InterPro" id="IPR029063">
    <property type="entry name" value="SAM-dependent_MTases_sf"/>
</dbReference>
<dbReference type="CDD" id="cd02440">
    <property type="entry name" value="AdoMet_MTases"/>
    <property type="match status" value="1"/>
</dbReference>
<keyword evidence="2 6" id="KW-0808">Transferase</keyword>
<dbReference type="EMBL" id="LCLS01000006">
    <property type="protein sequence ID" value="KKU22095.1"/>
    <property type="molecule type" value="Genomic_DNA"/>
</dbReference>
<dbReference type="Pfam" id="PF01555">
    <property type="entry name" value="N6_N4_Mtase"/>
    <property type="match status" value="2"/>
</dbReference>
<evidence type="ECO:0000313" key="7">
    <source>
        <dbReference type="Proteomes" id="UP000034107"/>
    </source>
</evidence>
<organism evidence="6 7">
    <name type="scientific">Candidatus Nomurabacteria bacterium GW2011_GWA1_46_11</name>
    <dbReference type="NCBI Taxonomy" id="1618732"/>
    <lineage>
        <taxon>Bacteria</taxon>
        <taxon>Candidatus Nomuraibacteriota</taxon>
    </lineage>
</organism>
<feature type="domain" description="DNA methylase N-4/N-6" evidence="5">
    <location>
        <begin position="30"/>
        <end position="132"/>
    </location>
</feature>
<feature type="region of interest" description="Disordered" evidence="4">
    <location>
        <begin position="1"/>
        <end position="46"/>
    </location>
</feature>
<dbReference type="PRINTS" id="PR00508">
    <property type="entry name" value="S21N4MTFRASE"/>
</dbReference>
<dbReference type="GO" id="GO:0008170">
    <property type="term" value="F:N-methyltransferase activity"/>
    <property type="evidence" value="ECO:0007669"/>
    <property type="project" value="InterPro"/>
</dbReference>
<evidence type="ECO:0000256" key="4">
    <source>
        <dbReference type="SAM" id="MobiDB-lite"/>
    </source>
</evidence>
<dbReference type="Gene3D" id="3.40.50.150">
    <property type="entry name" value="Vaccinia Virus protein VP39"/>
    <property type="match status" value="2"/>
</dbReference>
<evidence type="ECO:0000313" key="6">
    <source>
        <dbReference type="EMBL" id="KKU22095.1"/>
    </source>
</evidence>
<comment type="similarity">
    <text evidence="3">Belongs to the N(4)/N(6)-methyltransferase family.</text>
</comment>
<protein>
    <recommendedName>
        <fullName evidence="3">Methyltransferase</fullName>
        <ecNumber evidence="3">2.1.1.-</ecNumber>
    </recommendedName>
</protein>
<dbReference type="InterPro" id="IPR001091">
    <property type="entry name" value="RM_Methyltransferase"/>
</dbReference>
<evidence type="ECO:0000256" key="3">
    <source>
        <dbReference type="RuleBase" id="RU362026"/>
    </source>
</evidence>
<proteinExistence type="inferred from homology"/>
<sequence length="298" mass="34184">MTKDNPLKLSLEFGDDKEELTRKKSRDEIRERKKNPKYDPRNKLNDLNGAEWQYSTKTVINKIYPSNLQHKLRSQHGGQKPPELCGDLIKIFTKKDQMVLDPLAGVGGTLLGAAIAGRNAMGIELNKKWTDIYSEVCRLENIKEFPVIIGDCNEKMKEIEAGSVDFVLTDVPYWIMDQVAKTRSSAASRVSKLSKFNDKSLQTKEDWLKEMKSIFENAAPTLKNNGYMAVFIGDMYRGKEFHFLSAELAKTISAINDFTLKSDIIWHDDSKMLHIYGYPFAYIPSMIHQHILIFRKEL</sequence>
<dbReference type="PATRIC" id="fig|1618732.3.peg.264"/>
<evidence type="ECO:0000256" key="1">
    <source>
        <dbReference type="ARBA" id="ARBA00022603"/>
    </source>
</evidence>
<comment type="caution">
    <text evidence="6">The sequence shown here is derived from an EMBL/GenBank/DDBJ whole genome shotgun (WGS) entry which is preliminary data.</text>
</comment>
<feature type="domain" description="DNA methylase N-4/N-6" evidence="5">
    <location>
        <begin position="164"/>
        <end position="296"/>
    </location>
</feature>
<reference evidence="6 7" key="1">
    <citation type="journal article" date="2015" name="Nature">
        <title>rRNA introns, odd ribosomes, and small enigmatic genomes across a large radiation of phyla.</title>
        <authorList>
            <person name="Brown C.T."/>
            <person name="Hug L.A."/>
            <person name="Thomas B.C."/>
            <person name="Sharon I."/>
            <person name="Castelle C.J."/>
            <person name="Singh A."/>
            <person name="Wilkins M.J."/>
            <person name="Williams K.H."/>
            <person name="Banfield J.F."/>
        </authorList>
    </citation>
    <scope>NUCLEOTIDE SEQUENCE [LARGE SCALE GENOMIC DNA]</scope>
</reference>
<dbReference type="EC" id="2.1.1.-" evidence="3"/>
<keyword evidence="1 6" id="KW-0489">Methyltransferase</keyword>
<dbReference type="AlphaFoldDB" id="A0A0G1RMG5"/>
<dbReference type="Proteomes" id="UP000034107">
    <property type="component" value="Unassembled WGS sequence"/>
</dbReference>
<evidence type="ECO:0000259" key="5">
    <source>
        <dbReference type="Pfam" id="PF01555"/>
    </source>
</evidence>
<evidence type="ECO:0000256" key="2">
    <source>
        <dbReference type="ARBA" id="ARBA00022679"/>
    </source>
</evidence>
<name>A0A0G1RMG5_9BACT</name>
<dbReference type="SUPFAM" id="SSF53335">
    <property type="entry name" value="S-adenosyl-L-methionine-dependent methyltransferases"/>
    <property type="match status" value="2"/>
</dbReference>